<organism evidence="10 11">
    <name type="scientific">Brucella ceti M644/93/1</name>
    <dbReference type="NCBI Taxonomy" id="520459"/>
    <lineage>
        <taxon>Bacteria</taxon>
        <taxon>Pseudomonadati</taxon>
        <taxon>Pseudomonadota</taxon>
        <taxon>Alphaproteobacteria</taxon>
        <taxon>Hyphomicrobiales</taxon>
        <taxon>Brucellaceae</taxon>
        <taxon>Brucella/Ochrobactrum group</taxon>
        <taxon>Brucella</taxon>
    </lineage>
</organism>
<keyword evidence="6" id="KW-0998">Cell outer membrane</keyword>
<dbReference type="Pfam" id="PF13505">
    <property type="entry name" value="OMP_b-brl"/>
    <property type="match status" value="1"/>
</dbReference>
<evidence type="ECO:0000313" key="10">
    <source>
        <dbReference type="EMBL" id="EEX98303.1"/>
    </source>
</evidence>
<keyword evidence="2" id="KW-1134">Transmembrane beta strand</keyword>
<dbReference type="EMBL" id="DS999671">
    <property type="protein sequence ID" value="EEX98303.1"/>
    <property type="molecule type" value="Genomic_DNA"/>
</dbReference>
<evidence type="ECO:0000259" key="9">
    <source>
        <dbReference type="Pfam" id="PF13505"/>
    </source>
</evidence>
<dbReference type="PANTHER" id="PTHR34001">
    <property type="entry name" value="BLL7405 PROTEIN"/>
    <property type="match status" value="1"/>
</dbReference>
<evidence type="ECO:0000313" key="11">
    <source>
        <dbReference type="Proteomes" id="UP000003990"/>
    </source>
</evidence>
<comment type="subcellular location">
    <subcellularLocation>
        <location evidence="1">Cell outer membrane</location>
    </subcellularLocation>
</comment>
<dbReference type="Proteomes" id="UP000003990">
    <property type="component" value="Unassembled WGS sequence"/>
</dbReference>
<sequence>MFWPGKPEYKTFKRSITAAALGAAVMAFAGSAFAADMMGGTDYTYNDPVAAGPHDWSGNYVGARVGGSSSKFPSPFASRTGALGGIVVGKNMQNGNIVFGAELEGNFAEAEHRIGHGGTLQQSWNGNAKGKVGYAFDKTLVYGTAGYGVTRFKAKDNTTSAPGWEGGVLIGAGVEQALSGPLSVKAEYDFQRFNDVKSQVNGIEQRNNLKNHSIKAGLNYKF</sequence>
<dbReference type="InterPro" id="IPR027385">
    <property type="entry name" value="Beta-barrel_OMP"/>
</dbReference>
<proteinExistence type="inferred from homology"/>
<evidence type="ECO:0000256" key="3">
    <source>
        <dbReference type="ARBA" id="ARBA00022692"/>
    </source>
</evidence>
<keyword evidence="5" id="KW-0472">Membrane</keyword>
<evidence type="ECO:0000256" key="8">
    <source>
        <dbReference type="SAM" id="SignalP"/>
    </source>
</evidence>
<dbReference type="PANTHER" id="PTHR34001:SF3">
    <property type="entry name" value="BLL7405 PROTEIN"/>
    <property type="match status" value="1"/>
</dbReference>
<evidence type="ECO:0000256" key="7">
    <source>
        <dbReference type="ARBA" id="ARBA00038306"/>
    </source>
</evidence>
<reference evidence="10 11" key="1">
    <citation type="submission" date="2008-12" db="EMBL/GenBank/DDBJ databases">
        <title>The Genome Sequence of Brucella ceti M644/93/1.</title>
        <authorList>
            <consortium name="The Broad Institute Genome Sequencing Platform"/>
            <person name="Ward D."/>
            <person name="Young S.K."/>
            <person name="Kodira C.D."/>
            <person name="Zeng Q."/>
            <person name="Koehrsen M."/>
            <person name="Alvarado L."/>
            <person name="Berlin A."/>
            <person name="Borenstein D."/>
            <person name="Chen Z."/>
            <person name="Engels R."/>
            <person name="Freedman E."/>
            <person name="Gellesch M."/>
            <person name="Goldberg J."/>
            <person name="Griggs A."/>
            <person name="Gujja S."/>
            <person name="Heiman D."/>
            <person name="Hepburn T."/>
            <person name="Howarth C."/>
            <person name="Jen D."/>
            <person name="Larson L."/>
            <person name="Lewis B."/>
            <person name="Mehta T."/>
            <person name="Park D."/>
            <person name="Pearson M."/>
            <person name="Roberts A."/>
            <person name="Saif S."/>
            <person name="Shea T."/>
            <person name="Shenoy N."/>
            <person name="Sisk P."/>
            <person name="Stolte C."/>
            <person name="Sykes S."/>
            <person name="Walk T."/>
            <person name="White J."/>
            <person name="Yandava C."/>
            <person name="Whatmore A.M."/>
            <person name="Perrett L.L."/>
            <person name="O'Callaghan D."/>
            <person name="Nusbaum C."/>
            <person name="Galagan J."/>
            <person name="Birren B."/>
        </authorList>
    </citation>
    <scope>NUCLEOTIDE SEQUENCE [LARGE SCALE GENOMIC DNA]</scope>
    <source>
        <strain evidence="10 11">M644/93/1</strain>
    </source>
</reference>
<keyword evidence="3" id="KW-0812">Transmembrane</keyword>
<accession>A0ABM9ZFD6</accession>
<evidence type="ECO:0000256" key="4">
    <source>
        <dbReference type="ARBA" id="ARBA00022729"/>
    </source>
</evidence>
<feature type="domain" description="Outer membrane protein beta-barrel" evidence="9">
    <location>
        <begin position="34"/>
        <end position="222"/>
    </location>
</feature>
<evidence type="ECO:0000256" key="2">
    <source>
        <dbReference type="ARBA" id="ARBA00022452"/>
    </source>
</evidence>
<evidence type="ECO:0000256" key="1">
    <source>
        <dbReference type="ARBA" id="ARBA00004442"/>
    </source>
</evidence>
<dbReference type="Gene3D" id="2.40.160.20">
    <property type="match status" value="1"/>
</dbReference>
<dbReference type="InterPro" id="IPR011250">
    <property type="entry name" value="OMP/PagP_B-barrel"/>
</dbReference>
<protein>
    <recommendedName>
        <fullName evidence="9">Outer membrane protein beta-barrel domain-containing protein</fullName>
    </recommendedName>
</protein>
<name>A0ABM9ZFD6_9HYPH</name>
<comment type="similarity">
    <text evidence="7">Belongs to the Omp25/RopB family.</text>
</comment>
<keyword evidence="4 8" id="KW-0732">Signal</keyword>
<evidence type="ECO:0000256" key="6">
    <source>
        <dbReference type="ARBA" id="ARBA00023237"/>
    </source>
</evidence>
<evidence type="ECO:0000256" key="5">
    <source>
        <dbReference type="ARBA" id="ARBA00023136"/>
    </source>
</evidence>
<feature type="signal peptide" evidence="8">
    <location>
        <begin position="1"/>
        <end position="34"/>
    </location>
</feature>
<feature type="chain" id="PRO_5045625718" description="Outer membrane protein beta-barrel domain-containing protein" evidence="8">
    <location>
        <begin position="35"/>
        <end position="222"/>
    </location>
</feature>
<dbReference type="InterPro" id="IPR051692">
    <property type="entry name" value="OMP-like"/>
</dbReference>
<gene>
    <name evidence="10" type="ORF">BAIG_02691</name>
</gene>
<keyword evidence="11" id="KW-1185">Reference proteome</keyword>
<dbReference type="SUPFAM" id="SSF56925">
    <property type="entry name" value="OMPA-like"/>
    <property type="match status" value="1"/>
</dbReference>